<dbReference type="Pfam" id="PF11751">
    <property type="entry name" value="PorP_SprF"/>
    <property type="match status" value="1"/>
</dbReference>
<dbReference type="AlphaFoldDB" id="A0A6I4I6Q8"/>
<dbReference type="EMBL" id="CP066775">
    <property type="protein sequence ID" value="QQL50897.1"/>
    <property type="molecule type" value="Genomic_DNA"/>
</dbReference>
<accession>A0A6I4I6Q8</accession>
<dbReference type="NCBIfam" id="TIGR03519">
    <property type="entry name" value="T9SS_PorP_fam"/>
    <property type="match status" value="1"/>
</dbReference>
<protein>
    <submittedName>
        <fullName evidence="1">PorP/SprF family type IX secretion system membrane protein</fullName>
    </submittedName>
</protein>
<dbReference type="RefSeq" id="WP_157526604.1">
    <property type="nucleotide sequence ID" value="NZ_CP066775.1"/>
</dbReference>
<keyword evidence="2" id="KW-1185">Reference proteome</keyword>
<sequence>MKRYLLTIAFFLVTFYASAQDHMYSQFFNMPVYLNPALTGQFEGDLRMNAIYRNQWSNIGAGFNYYSASIDYKVPQFGGGIGLIFNRGTEGTAYLTKNNVAATYSYSVGSEDYVLSFGLQAGLTNRVIDFSKLVFNDQIDARTGYMPGSVSAAEAPLYGNRMFFDAGAGVNFVSGDFMIGTALQHLNRPDESFSGVVSRLPIRTTAHVSYLFNLSRGDVDVDERSSVVPSVVYYKEATSNSINVGMQYKRRGVNAGVWYRKSSGYDGPSALVLSFIFDLYINRDGGEKLRFGISHDASTTRLNYTNTSGTTEGSIGYETTLGNRNDTWGKFQGARRCYDFY</sequence>
<organism evidence="1 2">
    <name type="scientific">Mucilaginibacter ginkgonis</name>
    <dbReference type="NCBI Taxonomy" id="2682091"/>
    <lineage>
        <taxon>Bacteria</taxon>
        <taxon>Pseudomonadati</taxon>
        <taxon>Bacteroidota</taxon>
        <taxon>Sphingobacteriia</taxon>
        <taxon>Sphingobacteriales</taxon>
        <taxon>Sphingobacteriaceae</taxon>
        <taxon>Mucilaginibacter</taxon>
    </lineage>
</organism>
<dbReference type="KEGG" id="mgik:GO620_005415"/>
<name>A0A6I4I6Q8_9SPHI</name>
<evidence type="ECO:0000313" key="1">
    <source>
        <dbReference type="EMBL" id="QQL50897.1"/>
    </source>
</evidence>
<dbReference type="InterPro" id="IPR019861">
    <property type="entry name" value="PorP/SprF_Bacteroidetes"/>
</dbReference>
<proteinExistence type="predicted"/>
<dbReference type="Proteomes" id="UP000429232">
    <property type="component" value="Chromosome"/>
</dbReference>
<reference evidence="1 2" key="1">
    <citation type="submission" date="2020-12" db="EMBL/GenBank/DDBJ databases">
        <title>HMF7856_wgs.fasta genome submission.</title>
        <authorList>
            <person name="Kang H."/>
            <person name="Kim H."/>
            <person name="Joh K."/>
        </authorList>
    </citation>
    <scope>NUCLEOTIDE SEQUENCE [LARGE SCALE GENOMIC DNA]</scope>
    <source>
        <strain evidence="1 2">HMF7856</strain>
    </source>
</reference>
<gene>
    <name evidence="1" type="ORF">GO620_005415</name>
</gene>
<evidence type="ECO:0000313" key="2">
    <source>
        <dbReference type="Proteomes" id="UP000429232"/>
    </source>
</evidence>